<dbReference type="RefSeq" id="WP_154075653.1">
    <property type="nucleotide sequence ID" value="NZ_CP045929.1"/>
</dbReference>
<evidence type="ECO:0000313" key="10">
    <source>
        <dbReference type="Proteomes" id="UP000371041"/>
    </source>
</evidence>
<proteinExistence type="inferred from homology"/>
<evidence type="ECO:0000256" key="3">
    <source>
        <dbReference type="ARBA" id="ARBA00022801"/>
    </source>
</evidence>
<dbReference type="PROSITE" id="PS00134">
    <property type="entry name" value="TRYPSIN_HIS"/>
    <property type="match status" value="1"/>
</dbReference>
<dbReference type="PROSITE" id="PS50240">
    <property type="entry name" value="TRYPSIN_DOM"/>
    <property type="match status" value="1"/>
</dbReference>
<reference evidence="10" key="1">
    <citation type="submission" date="2019-11" db="EMBL/GenBank/DDBJ databases">
        <title>The complete genome sequence of Saccharopolyspora sp. E2A.</title>
        <authorList>
            <person name="Zhang G."/>
        </authorList>
    </citation>
    <scope>NUCLEOTIDE SEQUENCE [LARGE SCALE GENOMIC DNA]</scope>
    <source>
        <strain evidence="10">E2A</strain>
    </source>
</reference>
<evidence type="ECO:0000256" key="7">
    <source>
        <dbReference type="SAM" id="SignalP"/>
    </source>
</evidence>
<dbReference type="CDD" id="cd00190">
    <property type="entry name" value="Tryp_SPc"/>
    <property type="match status" value="1"/>
</dbReference>
<dbReference type="InterPro" id="IPR001314">
    <property type="entry name" value="Peptidase_S1A"/>
</dbReference>
<dbReference type="Proteomes" id="UP000371041">
    <property type="component" value="Chromosome"/>
</dbReference>
<dbReference type="SUPFAM" id="SSF50494">
    <property type="entry name" value="Trypsin-like serine proteases"/>
    <property type="match status" value="1"/>
</dbReference>
<keyword evidence="2 6" id="KW-0645">Protease</keyword>
<dbReference type="FunFam" id="2.40.10.10:FF:000077">
    <property type="entry name" value="Predicted protein"/>
    <property type="match status" value="1"/>
</dbReference>
<evidence type="ECO:0000256" key="6">
    <source>
        <dbReference type="RuleBase" id="RU363034"/>
    </source>
</evidence>
<dbReference type="Pfam" id="PF00089">
    <property type="entry name" value="Trypsin"/>
    <property type="match status" value="1"/>
</dbReference>
<dbReference type="Gene3D" id="2.40.10.10">
    <property type="entry name" value="Trypsin-like serine proteases"/>
    <property type="match status" value="2"/>
</dbReference>
<feature type="signal peptide" evidence="7">
    <location>
        <begin position="1"/>
        <end position="21"/>
    </location>
</feature>
<protein>
    <submittedName>
        <fullName evidence="9">Trypsin-like serine protease</fullName>
    </submittedName>
</protein>
<feature type="domain" description="Peptidase S1" evidence="8">
    <location>
        <begin position="41"/>
        <end position="263"/>
    </location>
</feature>
<dbReference type="SMART" id="SM00020">
    <property type="entry name" value="Tryp_SPc"/>
    <property type="match status" value="1"/>
</dbReference>
<organism evidence="9 10">
    <name type="scientific">Allosaccharopolyspora coralli</name>
    <dbReference type="NCBI Taxonomy" id="2665642"/>
    <lineage>
        <taxon>Bacteria</taxon>
        <taxon>Bacillati</taxon>
        <taxon>Actinomycetota</taxon>
        <taxon>Actinomycetes</taxon>
        <taxon>Pseudonocardiales</taxon>
        <taxon>Pseudonocardiaceae</taxon>
        <taxon>Allosaccharopolyspora</taxon>
    </lineage>
</organism>
<dbReference type="PROSITE" id="PS00135">
    <property type="entry name" value="TRYPSIN_SER"/>
    <property type="match status" value="1"/>
</dbReference>
<evidence type="ECO:0000313" key="9">
    <source>
        <dbReference type="EMBL" id="QGK69052.1"/>
    </source>
</evidence>
<dbReference type="InterPro" id="IPR050430">
    <property type="entry name" value="Peptidase_S1"/>
</dbReference>
<dbReference type="GO" id="GO:0004252">
    <property type="term" value="F:serine-type endopeptidase activity"/>
    <property type="evidence" value="ECO:0007669"/>
    <property type="project" value="InterPro"/>
</dbReference>
<dbReference type="PANTHER" id="PTHR24276:SF98">
    <property type="entry name" value="FI18310P1-RELATED"/>
    <property type="match status" value="1"/>
</dbReference>
<dbReference type="KEGG" id="sace:GIY23_05430"/>
<accession>A0A5Q3Q3N9</accession>
<name>A0A5Q3Q3N9_9PSEU</name>
<dbReference type="InterPro" id="IPR001254">
    <property type="entry name" value="Trypsin_dom"/>
</dbReference>
<dbReference type="InterPro" id="IPR009003">
    <property type="entry name" value="Peptidase_S1_PA"/>
</dbReference>
<sequence length="264" mass="26826">MALRGLTRFIGISAVALSSFAAVGLAEAAPTQSNDDVNPYIVGGEEANIEDHPFTVALTQSGQQFCGGTIAAPNKIVTAAHCVEGSDPSSIEVVSGRTLMSGSDGTVSQVTDIWVHPEYTDASGSGYDAAVLTLEADVQEAPAELATPDDPAYQPGTTSTVLGWGTTSSGGEQSDHLLKVDVPVVGNPECNEAYGGSINETMTCAGVPEGGKDACQGDSGGPLVVDNKLIGIVSWGQGCAEAGYPGVYGNVGHMHEEIAAQVNA</sequence>
<keyword evidence="7" id="KW-0732">Signal</keyword>
<dbReference type="EMBL" id="CP045929">
    <property type="protein sequence ID" value="QGK69052.1"/>
    <property type="molecule type" value="Genomic_DNA"/>
</dbReference>
<evidence type="ECO:0000256" key="5">
    <source>
        <dbReference type="ARBA" id="ARBA00023157"/>
    </source>
</evidence>
<dbReference type="InterPro" id="IPR043504">
    <property type="entry name" value="Peptidase_S1_PA_chymotrypsin"/>
</dbReference>
<evidence type="ECO:0000256" key="4">
    <source>
        <dbReference type="ARBA" id="ARBA00022825"/>
    </source>
</evidence>
<dbReference type="GO" id="GO:0006508">
    <property type="term" value="P:proteolysis"/>
    <property type="evidence" value="ECO:0007669"/>
    <property type="project" value="UniProtKB-KW"/>
</dbReference>
<keyword evidence="4 6" id="KW-0720">Serine protease</keyword>
<dbReference type="PANTHER" id="PTHR24276">
    <property type="entry name" value="POLYSERASE-RELATED"/>
    <property type="match status" value="1"/>
</dbReference>
<dbReference type="PRINTS" id="PR00722">
    <property type="entry name" value="CHYMOTRYPSIN"/>
</dbReference>
<dbReference type="InterPro" id="IPR018114">
    <property type="entry name" value="TRYPSIN_HIS"/>
</dbReference>
<comment type="similarity">
    <text evidence="1">Belongs to the peptidase S1 family.</text>
</comment>
<dbReference type="InterPro" id="IPR033116">
    <property type="entry name" value="TRYPSIN_SER"/>
</dbReference>
<keyword evidence="3 6" id="KW-0378">Hydrolase</keyword>
<evidence type="ECO:0000256" key="2">
    <source>
        <dbReference type="ARBA" id="ARBA00022670"/>
    </source>
</evidence>
<evidence type="ECO:0000259" key="8">
    <source>
        <dbReference type="PROSITE" id="PS50240"/>
    </source>
</evidence>
<feature type="chain" id="PRO_5039500684" evidence="7">
    <location>
        <begin position="22"/>
        <end position="264"/>
    </location>
</feature>
<keyword evidence="10" id="KW-1185">Reference proteome</keyword>
<gene>
    <name evidence="9" type="ORF">GIY23_05430</name>
</gene>
<dbReference type="AlphaFoldDB" id="A0A5Q3Q3N9"/>
<keyword evidence="5" id="KW-1015">Disulfide bond</keyword>
<evidence type="ECO:0000256" key="1">
    <source>
        <dbReference type="ARBA" id="ARBA00007664"/>
    </source>
</evidence>